<dbReference type="Pfam" id="PF00196">
    <property type="entry name" value="GerE"/>
    <property type="match status" value="1"/>
</dbReference>
<dbReference type="GO" id="GO:0004016">
    <property type="term" value="F:adenylate cyclase activity"/>
    <property type="evidence" value="ECO:0007669"/>
    <property type="project" value="TreeGrafter"/>
</dbReference>
<dbReference type="GO" id="GO:0006355">
    <property type="term" value="P:regulation of DNA-templated transcription"/>
    <property type="evidence" value="ECO:0007669"/>
    <property type="project" value="InterPro"/>
</dbReference>
<organism evidence="4 5">
    <name type="scientific">Microbacterium kyungheense</name>
    <dbReference type="NCBI Taxonomy" id="1263636"/>
    <lineage>
        <taxon>Bacteria</taxon>
        <taxon>Bacillati</taxon>
        <taxon>Actinomycetota</taxon>
        <taxon>Actinomycetes</taxon>
        <taxon>Micrococcales</taxon>
        <taxon>Microbacteriaceae</taxon>
        <taxon>Microbacterium</taxon>
    </lineage>
</organism>
<dbReference type="PANTHER" id="PTHR16305">
    <property type="entry name" value="TESTICULAR SOLUBLE ADENYLYL CYCLASE"/>
    <property type="match status" value="1"/>
</dbReference>
<dbReference type="GO" id="GO:0005524">
    <property type="term" value="F:ATP binding"/>
    <property type="evidence" value="ECO:0007669"/>
    <property type="project" value="UniProtKB-KW"/>
</dbReference>
<dbReference type="InterPro" id="IPR016032">
    <property type="entry name" value="Sig_transdc_resp-reg_C-effctor"/>
</dbReference>
<dbReference type="SMART" id="SM00421">
    <property type="entry name" value="HTH_LUXR"/>
    <property type="match status" value="1"/>
</dbReference>
<sequence>MTHSGSGVELLGRQRECQVLDDLLAGARTGTSAALVVRGEPGIGKTALLDHMTSTASGCRVLRVAGVQSEMELSYAGLHLLCAPLLSGLEDLPDPQKNALAGAFGLRDGGPPDRFMVGLAVLNLLADAAADQPLLCVVDDVQWLDEASALTLAFVARRLLAEAVLLVFAERDPSEHPMLTGLPELHVTGLPDGASRDLLRTVVPGRIDRLVRERILTEAAGNPLALLELPRGLTPPELASGFIGIEAHRVPNQIEDDFLRRVQALPDDARQILVVAASDPLGDVRLLRRATRRLGIDADHVLARGEAEGLLSLDAQVHFRHPLVRSATYRAASHAELLDAHRALAESIDQHSDPDRHAWHRAQAAAGPQEDIAAELVRSAEKAGERGGVAAMAAFLDRAATLTPEPAQRSSRALDAAQAKLLSGAFDQAAGLVAMAEVAPSDDLGRARIDLLNAQIAFAQNRANEATPLLLSAAHRLQEVDVSLARQTYLDAIGAALFASHLARGPGLREAGEAGREAPRPDVPALPDRLLDALSIRLTEGYAAGAPHMAAVFEELNDDRLPVTDSLRWLLFGSVLASELWDFDGWRATTARHVVVVREAGALSELPPAIDALTTVHLFAGELAAASALIDEAKTVCEAIGSPQARLGPLGLAAFSGHEHEARALIDENLADATARGQGAAVIITEWYRALLCNGLALYDEALEAAGRVVEHPEAFTSLPWGLVELIEAATRTGRTDVAAKANETLSRVLRAAGTEWALGVGARSHALVSSGSVAEEAYRSAIDHLARTRAGTDLGRAHLLYGEWLRRENRRADARDELRTAYRMLDELGLSGFAERARRELQATGVVARPRTDPTRTTLTDQEEQIARLAGSGLTNAEIGSRLFLSPHTVDWHLRKVFSKLGVGSRREIPARMATPRGRRTPDLRR</sequence>
<name>A0A543FIT6_9MICO</name>
<dbReference type="InterPro" id="IPR000792">
    <property type="entry name" value="Tscrpt_reg_LuxR_C"/>
</dbReference>
<dbReference type="InterPro" id="IPR027417">
    <property type="entry name" value="P-loop_NTPase"/>
</dbReference>
<dbReference type="RefSeq" id="WP_141892323.1">
    <property type="nucleotide sequence ID" value="NZ_BAABLH010000013.1"/>
</dbReference>
<dbReference type="Pfam" id="PF13191">
    <property type="entry name" value="AAA_16"/>
    <property type="match status" value="1"/>
</dbReference>
<dbReference type="EMBL" id="VFPE01000001">
    <property type="protein sequence ID" value="TQM33778.1"/>
    <property type="molecule type" value="Genomic_DNA"/>
</dbReference>
<reference evidence="4 5" key="1">
    <citation type="submission" date="2019-06" db="EMBL/GenBank/DDBJ databases">
        <title>Sequencing the genomes of 1000 actinobacteria strains.</title>
        <authorList>
            <person name="Klenk H.-P."/>
        </authorList>
    </citation>
    <scope>NUCLEOTIDE SEQUENCE [LARGE SCALE GENOMIC DNA]</scope>
    <source>
        <strain evidence="4 5">DSM 105492</strain>
    </source>
</reference>
<dbReference type="InterPro" id="IPR041664">
    <property type="entry name" value="AAA_16"/>
</dbReference>
<dbReference type="SUPFAM" id="SSF52540">
    <property type="entry name" value="P-loop containing nucleoside triphosphate hydrolases"/>
    <property type="match status" value="1"/>
</dbReference>
<evidence type="ECO:0000259" key="3">
    <source>
        <dbReference type="PROSITE" id="PS50043"/>
    </source>
</evidence>
<gene>
    <name evidence="4" type="ORF">FB391_0061</name>
</gene>
<keyword evidence="1" id="KW-0547">Nucleotide-binding</keyword>
<dbReference type="SUPFAM" id="SSF46894">
    <property type="entry name" value="C-terminal effector domain of the bipartite response regulators"/>
    <property type="match status" value="1"/>
</dbReference>
<proteinExistence type="predicted"/>
<comment type="caution">
    <text evidence="4">The sequence shown here is derived from an EMBL/GenBank/DDBJ whole genome shotgun (WGS) entry which is preliminary data.</text>
</comment>
<dbReference type="PROSITE" id="PS50043">
    <property type="entry name" value="HTH_LUXR_2"/>
    <property type="match status" value="1"/>
</dbReference>
<accession>A0A543FIT6</accession>
<protein>
    <submittedName>
        <fullName evidence="4">Regulatory LuxR family protein</fullName>
    </submittedName>
</protein>
<dbReference type="GO" id="GO:0005737">
    <property type="term" value="C:cytoplasm"/>
    <property type="evidence" value="ECO:0007669"/>
    <property type="project" value="TreeGrafter"/>
</dbReference>
<dbReference type="AlphaFoldDB" id="A0A543FIT6"/>
<dbReference type="OrthoDB" id="483at2"/>
<feature type="domain" description="HTH luxR-type" evidence="3">
    <location>
        <begin position="853"/>
        <end position="918"/>
    </location>
</feature>
<dbReference type="PANTHER" id="PTHR16305:SF35">
    <property type="entry name" value="TRANSCRIPTIONAL ACTIVATOR DOMAIN"/>
    <property type="match status" value="1"/>
</dbReference>
<dbReference type="GO" id="GO:0003677">
    <property type="term" value="F:DNA binding"/>
    <property type="evidence" value="ECO:0007669"/>
    <property type="project" value="InterPro"/>
</dbReference>
<evidence type="ECO:0000256" key="1">
    <source>
        <dbReference type="ARBA" id="ARBA00022741"/>
    </source>
</evidence>
<keyword evidence="5" id="KW-1185">Reference proteome</keyword>
<dbReference type="CDD" id="cd06170">
    <property type="entry name" value="LuxR_C_like"/>
    <property type="match status" value="1"/>
</dbReference>
<dbReference type="Gene3D" id="1.10.10.10">
    <property type="entry name" value="Winged helix-like DNA-binding domain superfamily/Winged helix DNA-binding domain"/>
    <property type="match status" value="1"/>
</dbReference>
<keyword evidence="2" id="KW-0067">ATP-binding</keyword>
<dbReference type="Proteomes" id="UP000320235">
    <property type="component" value="Unassembled WGS sequence"/>
</dbReference>
<dbReference type="InterPro" id="IPR036388">
    <property type="entry name" value="WH-like_DNA-bd_sf"/>
</dbReference>
<dbReference type="PRINTS" id="PR00038">
    <property type="entry name" value="HTHLUXR"/>
</dbReference>
<evidence type="ECO:0000256" key="2">
    <source>
        <dbReference type="ARBA" id="ARBA00022840"/>
    </source>
</evidence>
<evidence type="ECO:0000313" key="5">
    <source>
        <dbReference type="Proteomes" id="UP000320235"/>
    </source>
</evidence>
<evidence type="ECO:0000313" key="4">
    <source>
        <dbReference type="EMBL" id="TQM33778.1"/>
    </source>
</evidence>